<evidence type="ECO:0000313" key="3">
    <source>
        <dbReference type="Proteomes" id="UP001162162"/>
    </source>
</evidence>
<gene>
    <name evidence="2" type="ORF">NQ318_014938</name>
</gene>
<organism evidence="2 3">
    <name type="scientific">Aromia moschata</name>
    <dbReference type="NCBI Taxonomy" id="1265417"/>
    <lineage>
        <taxon>Eukaryota</taxon>
        <taxon>Metazoa</taxon>
        <taxon>Ecdysozoa</taxon>
        <taxon>Arthropoda</taxon>
        <taxon>Hexapoda</taxon>
        <taxon>Insecta</taxon>
        <taxon>Pterygota</taxon>
        <taxon>Neoptera</taxon>
        <taxon>Endopterygota</taxon>
        <taxon>Coleoptera</taxon>
        <taxon>Polyphaga</taxon>
        <taxon>Cucujiformia</taxon>
        <taxon>Chrysomeloidea</taxon>
        <taxon>Cerambycidae</taxon>
        <taxon>Cerambycinae</taxon>
        <taxon>Callichromatini</taxon>
        <taxon>Aromia</taxon>
    </lineage>
</organism>
<dbReference type="SUPFAM" id="SSF52540">
    <property type="entry name" value="P-loop containing nucleoside triphosphate hydrolases"/>
    <property type="match status" value="1"/>
</dbReference>
<sequence>MGHVRKIPSKRQAVVDDDTKLNLLLALGDNPITPARQLARDSNLNHKTAPYHNPVNTKTQNPKPLGRQHQTLKLLTTLPLAFVCYEFATNGERQKFDLNQVERNVNANGSADGVYISHHSVMDQNLFSLKSKFPGRSNQIDQLYDIFGFTDEPFPDSVYIYGGPSTGKSTVLLSESVVDLNKSVIVLDKSEELRNMDSNILAALLRLRELSGIRIAVIFLSEIVFEKYYSRANIAEPIKIYFPQYNKDELLEILSLDVDCARALLMNNFDEAFDFELRHMSRINFVKYCEPIINKENTINDSMALWRNIAPILKSSLEVLYLRVDSIAKNNDHQKSLASKGKLSQSFELPYYAKYLLIAAYLASYNSAKEE</sequence>
<evidence type="ECO:0000313" key="2">
    <source>
        <dbReference type="EMBL" id="KAJ8932929.1"/>
    </source>
</evidence>
<name>A0AAV8X278_9CUCU</name>
<feature type="compositionally biased region" description="Polar residues" evidence="1">
    <location>
        <begin position="54"/>
        <end position="64"/>
    </location>
</feature>
<dbReference type="PANTHER" id="PTHR12705:SF0">
    <property type="entry name" value="ORIGIN RECOGNITION COMPLEX SUBUNIT 5"/>
    <property type="match status" value="1"/>
</dbReference>
<dbReference type="GO" id="GO:0005664">
    <property type="term" value="C:nuclear origin of replication recognition complex"/>
    <property type="evidence" value="ECO:0007669"/>
    <property type="project" value="TreeGrafter"/>
</dbReference>
<accession>A0AAV8X278</accession>
<dbReference type="GO" id="GO:0003688">
    <property type="term" value="F:DNA replication origin binding"/>
    <property type="evidence" value="ECO:0007669"/>
    <property type="project" value="TreeGrafter"/>
</dbReference>
<protein>
    <submittedName>
        <fullName evidence="2">Uncharacterized protein</fullName>
    </submittedName>
</protein>
<comment type="caution">
    <text evidence="2">The sequence shown here is derived from an EMBL/GenBank/DDBJ whole genome shotgun (WGS) entry which is preliminary data.</text>
</comment>
<reference evidence="2" key="1">
    <citation type="journal article" date="2023" name="Insect Mol. Biol.">
        <title>Genome sequencing provides insights into the evolution of gene families encoding plant cell wall-degrading enzymes in longhorned beetles.</title>
        <authorList>
            <person name="Shin N.R."/>
            <person name="Okamura Y."/>
            <person name="Kirsch R."/>
            <person name="Pauchet Y."/>
        </authorList>
    </citation>
    <scope>NUCLEOTIDE SEQUENCE</scope>
    <source>
        <strain evidence="2">AMC_N1</strain>
    </source>
</reference>
<dbReference type="PANTHER" id="PTHR12705">
    <property type="entry name" value="ORIGIN RECOGNITION COMPLEX SUBUNIT 5"/>
    <property type="match status" value="1"/>
</dbReference>
<feature type="region of interest" description="Disordered" evidence="1">
    <location>
        <begin position="45"/>
        <end position="64"/>
    </location>
</feature>
<evidence type="ECO:0000256" key="1">
    <source>
        <dbReference type="SAM" id="MobiDB-lite"/>
    </source>
</evidence>
<dbReference type="GO" id="GO:0006270">
    <property type="term" value="P:DNA replication initiation"/>
    <property type="evidence" value="ECO:0007669"/>
    <property type="project" value="TreeGrafter"/>
</dbReference>
<dbReference type="InterPro" id="IPR020796">
    <property type="entry name" value="ORC5"/>
</dbReference>
<dbReference type="InterPro" id="IPR027417">
    <property type="entry name" value="P-loop_NTPase"/>
</dbReference>
<keyword evidence="3" id="KW-1185">Reference proteome</keyword>
<proteinExistence type="predicted"/>
<dbReference type="AlphaFoldDB" id="A0AAV8X278"/>
<dbReference type="EMBL" id="JAPWTK010001332">
    <property type="protein sequence ID" value="KAJ8932929.1"/>
    <property type="molecule type" value="Genomic_DNA"/>
</dbReference>
<dbReference type="Proteomes" id="UP001162162">
    <property type="component" value="Unassembled WGS sequence"/>
</dbReference>